<gene>
    <name evidence="2" type="ORF">HMPREF3186_01328</name>
</gene>
<accession>A0A133ZU23</accession>
<dbReference type="PATRIC" id="fig|1379.3.peg.1309"/>
<protein>
    <recommendedName>
        <fullName evidence="1">Antitoxin SocA-like Panacea domain-containing protein</fullName>
    </recommendedName>
</protein>
<proteinExistence type="predicted"/>
<comment type="caution">
    <text evidence="2">The sequence shown here is derived from an EMBL/GenBank/DDBJ whole genome shotgun (WGS) entry which is preliminary data.</text>
</comment>
<evidence type="ECO:0000313" key="2">
    <source>
        <dbReference type="EMBL" id="KXB58916.1"/>
    </source>
</evidence>
<name>A0A133ZU23_9BACL</name>
<organism evidence="2 3">
    <name type="scientific">Gemella haemolysans</name>
    <dbReference type="NCBI Taxonomy" id="1379"/>
    <lineage>
        <taxon>Bacteria</taxon>
        <taxon>Bacillati</taxon>
        <taxon>Bacillota</taxon>
        <taxon>Bacilli</taxon>
        <taxon>Bacillales</taxon>
        <taxon>Gemellaceae</taxon>
        <taxon>Gemella</taxon>
    </lineage>
</organism>
<evidence type="ECO:0000259" key="1">
    <source>
        <dbReference type="Pfam" id="PF13274"/>
    </source>
</evidence>
<dbReference type="Pfam" id="PF13274">
    <property type="entry name" value="SocA_Panacea"/>
    <property type="match status" value="1"/>
</dbReference>
<evidence type="ECO:0000313" key="3">
    <source>
        <dbReference type="Proteomes" id="UP000070355"/>
    </source>
</evidence>
<dbReference type="InterPro" id="IPR025272">
    <property type="entry name" value="SocA_Panacea"/>
</dbReference>
<dbReference type="AlphaFoldDB" id="A0A133ZU23"/>
<sequence>MFEHIILFSSSYRTKRRIGWHYASEYISKDIINYIFEKTSEIIIEPKYAVHRLTTNSPEWKSVIELDSFFEDIHVFTDLEEFLLEMKKDSQITALDVSKFLLSLKSMTNLKLQKMIYLVYAEYLEKTGKKLFKDDIIAFKYGPVVPSVYEYYKDNGRNNIQVDKDEEIFAQEITLPMVLARFLQSLDEKNVIDSIQSTFEKYGQLTASELVAITHRKGTPWDHTNINDIITDENILKYHHVEK</sequence>
<feature type="domain" description="Antitoxin SocA-like Panacea" evidence="1">
    <location>
        <begin position="112"/>
        <end position="221"/>
    </location>
</feature>
<dbReference type="RefSeq" id="WP_060914440.1">
    <property type="nucleotide sequence ID" value="NZ_KQ959972.1"/>
</dbReference>
<reference evidence="3" key="1">
    <citation type="submission" date="2016-01" db="EMBL/GenBank/DDBJ databases">
        <authorList>
            <person name="Mitreva M."/>
            <person name="Pepin K.H."/>
            <person name="Mihindukulasuriya K.A."/>
            <person name="Fulton R."/>
            <person name="Fronick C."/>
            <person name="O'Laughlin M."/>
            <person name="Miner T."/>
            <person name="Herter B."/>
            <person name="Rosa B.A."/>
            <person name="Cordes M."/>
            <person name="Tomlinson C."/>
            <person name="Wollam A."/>
            <person name="Palsikar V.B."/>
            <person name="Mardis E.R."/>
            <person name="Wilson R.K."/>
        </authorList>
    </citation>
    <scope>NUCLEOTIDE SEQUENCE [LARGE SCALE GENOMIC DNA]</scope>
    <source>
        <strain evidence="3">DNF01167</strain>
    </source>
</reference>
<dbReference type="Proteomes" id="UP000070355">
    <property type="component" value="Unassembled WGS sequence"/>
</dbReference>
<dbReference type="OrthoDB" id="9799173at2"/>
<dbReference type="EMBL" id="LSDC01000085">
    <property type="protein sequence ID" value="KXB58916.1"/>
    <property type="molecule type" value="Genomic_DNA"/>
</dbReference>